<reference evidence="1 2" key="1">
    <citation type="journal article" date="2024" name="BMC Genomics">
        <title>De novo assembly and annotation of Popillia japonica's genome with initial clues to its potential as an invasive pest.</title>
        <authorList>
            <person name="Cucini C."/>
            <person name="Boschi S."/>
            <person name="Funari R."/>
            <person name="Cardaioli E."/>
            <person name="Iannotti N."/>
            <person name="Marturano G."/>
            <person name="Paoli F."/>
            <person name="Bruttini M."/>
            <person name="Carapelli A."/>
            <person name="Frati F."/>
            <person name="Nardi F."/>
        </authorList>
    </citation>
    <scope>NUCLEOTIDE SEQUENCE [LARGE SCALE GENOMIC DNA]</scope>
    <source>
        <strain evidence="1">DMR45628</strain>
    </source>
</reference>
<proteinExistence type="predicted"/>
<sequence>MLLVKWIFWPAMPLIEYGVEKINHSYVSQMIEYGVEKNFQSQLRQEIMGLIITAALPLVVKNPNIGSGFGSAAIFSLNPDVFDEVDFLPGRVTDRAWTGEDQSRLGKETLGMSAENEKAKASRSTVSLPKFFNMSAENEKAKASRSTVSLPKFFNTCDRF</sequence>
<gene>
    <name evidence="1" type="ORF">QE152_g13070</name>
</gene>
<protein>
    <submittedName>
        <fullName evidence="1">Uncharacterized protein</fullName>
    </submittedName>
</protein>
<accession>A0AAW1LF59</accession>
<dbReference type="Proteomes" id="UP001458880">
    <property type="component" value="Unassembled WGS sequence"/>
</dbReference>
<organism evidence="1 2">
    <name type="scientific">Popillia japonica</name>
    <name type="common">Japanese beetle</name>
    <dbReference type="NCBI Taxonomy" id="7064"/>
    <lineage>
        <taxon>Eukaryota</taxon>
        <taxon>Metazoa</taxon>
        <taxon>Ecdysozoa</taxon>
        <taxon>Arthropoda</taxon>
        <taxon>Hexapoda</taxon>
        <taxon>Insecta</taxon>
        <taxon>Pterygota</taxon>
        <taxon>Neoptera</taxon>
        <taxon>Endopterygota</taxon>
        <taxon>Coleoptera</taxon>
        <taxon>Polyphaga</taxon>
        <taxon>Scarabaeiformia</taxon>
        <taxon>Scarabaeidae</taxon>
        <taxon>Rutelinae</taxon>
        <taxon>Popillia</taxon>
    </lineage>
</organism>
<dbReference type="AlphaFoldDB" id="A0AAW1LF59"/>
<evidence type="ECO:0000313" key="1">
    <source>
        <dbReference type="EMBL" id="KAK9732222.1"/>
    </source>
</evidence>
<dbReference type="EMBL" id="JASPKY010000121">
    <property type="protein sequence ID" value="KAK9732222.1"/>
    <property type="molecule type" value="Genomic_DNA"/>
</dbReference>
<keyword evidence="2" id="KW-1185">Reference proteome</keyword>
<name>A0AAW1LF59_POPJA</name>
<comment type="caution">
    <text evidence="1">The sequence shown here is derived from an EMBL/GenBank/DDBJ whole genome shotgun (WGS) entry which is preliminary data.</text>
</comment>
<evidence type="ECO:0000313" key="2">
    <source>
        <dbReference type="Proteomes" id="UP001458880"/>
    </source>
</evidence>